<evidence type="ECO:0000259" key="2">
    <source>
        <dbReference type="Pfam" id="PF10135"/>
    </source>
</evidence>
<keyword evidence="4" id="KW-1185">Reference proteome</keyword>
<dbReference type="Proteomes" id="UP001205861">
    <property type="component" value="Unassembled WGS sequence"/>
</dbReference>
<accession>A0ABT2BK99</accession>
<feature type="region of interest" description="Disordered" evidence="1">
    <location>
        <begin position="1"/>
        <end position="27"/>
    </location>
</feature>
<evidence type="ECO:0000313" key="3">
    <source>
        <dbReference type="EMBL" id="MCS0608313.1"/>
    </source>
</evidence>
<dbReference type="EMBL" id="JANUGV010000002">
    <property type="protein sequence ID" value="MCS0608313.1"/>
    <property type="molecule type" value="Genomic_DNA"/>
</dbReference>
<reference evidence="3 4" key="1">
    <citation type="submission" date="2022-08" db="EMBL/GenBank/DDBJ databases">
        <title>Reclassification of Massilia species as members of the genera Telluria, Duganella, Pseudoduganella, Mokoshia gen. nov. and Zemynaea gen. nov. using orthogonal and non-orthogonal genome-based approaches.</title>
        <authorList>
            <person name="Bowman J.P."/>
        </authorList>
    </citation>
    <scope>NUCLEOTIDE SEQUENCE [LARGE SCALE GENOMIC DNA]</scope>
    <source>
        <strain evidence="3 4">JCM 31607</strain>
    </source>
</reference>
<gene>
    <name evidence="3" type="ORF">NX773_09060</name>
</gene>
<organism evidence="3 4">
    <name type="scientific">Massilia solisilvae</name>
    <dbReference type="NCBI Taxonomy" id="1811225"/>
    <lineage>
        <taxon>Bacteria</taxon>
        <taxon>Pseudomonadati</taxon>
        <taxon>Pseudomonadota</taxon>
        <taxon>Betaproteobacteria</taxon>
        <taxon>Burkholderiales</taxon>
        <taxon>Oxalobacteraceae</taxon>
        <taxon>Telluria group</taxon>
        <taxon>Massilia</taxon>
    </lineage>
</organism>
<feature type="domain" description="Flagellar protein FlgJ N-terminal" evidence="2">
    <location>
        <begin position="53"/>
        <end position="103"/>
    </location>
</feature>
<name>A0ABT2BK99_9BURK</name>
<evidence type="ECO:0000313" key="4">
    <source>
        <dbReference type="Proteomes" id="UP001205861"/>
    </source>
</evidence>
<evidence type="ECO:0000256" key="1">
    <source>
        <dbReference type="SAM" id="MobiDB-lite"/>
    </source>
</evidence>
<proteinExistence type="predicted"/>
<protein>
    <submittedName>
        <fullName evidence="3">Rod-binding protein</fullName>
    </submittedName>
</protein>
<dbReference type="RefSeq" id="WP_258856022.1">
    <property type="nucleotide sequence ID" value="NZ_JANUGV010000002.1"/>
</dbReference>
<dbReference type="Pfam" id="PF10135">
    <property type="entry name" value="Rod-binding"/>
    <property type="match status" value="1"/>
</dbReference>
<comment type="caution">
    <text evidence="3">The sequence shown here is derived from an EMBL/GenBank/DDBJ whole genome shotgun (WGS) entry which is preliminary data.</text>
</comment>
<feature type="compositionally biased region" description="Polar residues" evidence="1">
    <location>
        <begin position="1"/>
        <end position="14"/>
    </location>
</feature>
<sequence length="109" mass="11983">MNLTDKTIENTLPAQHNGDEPVAPAAPDPAYVAKATRAAVEFESFFISHMLHQMRSTTKELAPEDSVFRDRVNSDMLDMADDLLAGKMAGQRAFGIADAILRQLLPRKA</sequence>
<dbReference type="InterPro" id="IPR019301">
    <property type="entry name" value="Flagellar_prot_FlgJ_N"/>
</dbReference>